<evidence type="ECO:0000256" key="1">
    <source>
        <dbReference type="SAM" id="Phobius"/>
    </source>
</evidence>
<feature type="domain" description="Glycosyltransferase RgtA/B/C/D-like" evidence="2">
    <location>
        <begin position="189"/>
        <end position="319"/>
    </location>
</feature>
<feature type="transmembrane region" description="Helical" evidence="1">
    <location>
        <begin position="442"/>
        <end position="461"/>
    </location>
</feature>
<evidence type="ECO:0000313" key="4">
    <source>
        <dbReference type="Proteomes" id="UP000612680"/>
    </source>
</evidence>
<reference evidence="3 4" key="1">
    <citation type="submission" date="2020-06" db="EMBL/GenBank/DDBJ databases">
        <title>Dyadobacter sandarakinus sp. nov., isolated from the soil of the Arctic Yellow River Station.</title>
        <authorList>
            <person name="Zhang Y."/>
            <person name="Peng F."/>
        </authorList>
    </citation>
    <scope>NUCLEOTIDE SEQUENCE [LARGE SCALE GENOMIC DNA]</scope>
    <source>
        <strain evidence="3 4">Q3-56</strain>
    </source>
</reference>
<feature type="transmembrane region" description="Helical" evidence="1">
    <location>
        <begin position="492"/>
        <end position="514"/>
    </location>
</feature>
<feature type="transmembrane region" description="Helical" evidence="1">
    <location>
        <begin position="305"/>
        <end position="325"/>
    </location>
</feature>
<dbReference type="EMBL" id="CP056775">
    <property type="protein sequence ID" value="QRR03277.1"/>
    <property type="molecule type" value="Genomic_DNA"/>
</dbReference>
<dbReference type="InterPro" id="IPR038731">
    <property type="entry name" value="RgtA/B/C-like"/>
</dbReference>
<keyword evidence="1" id="KW-0812">Transmembrane</keyword>
<feature type="transmembrane region" description="Helical" evidence="1">
    <location>
        <begin position="60"/>
        <end position="77"/>
    </location>
</feature>
<keyword evidence="4" id="KW-1185">Reference proteome</keyword>
<keyword evidence="1" id="KW-1133">Transmembrane helix</keyword>
<dbReference type="Proteomes" id="UP000612680">
    <property type="component" value="Chromosome"/>
</dbReference>
<feature type="transmembrane region" description="Helical" evidence="1">
    <location>
        <begin position="187"/>
        <end position="207"/>
    </location>
</feature>
<gene>
    <name evidence="3" type="ORF">HWI92_21340</name>
</gene>
<evidence type="ECO:0000313" key="3">
    <source>
        <dbReference type="EMBL" id="QRR03277.1"/>
    </source>
</evidence>
<organism evidence="3 4">
    <name type="scientific">Dyadobacter sandarakinus</name>
    <dbReference type="NCBI Taxonomy" id="2747268"/>
    <lineage>
        <taxon>Bacteria</taxon>
        <taxon>Pseudomonadati</taxon>
        <taxon>Bacteroidota</taxon>
        <taxon>Cytophagia</taxon>
        <taxon>Cytophagales</taxon>
        <taxon>Spirosomataceae</taxon>
        <taxon>Dyadobacter</taxon>
    </lineage>
</organism>
<name>A0ABX7ICL5_9BACT</name>
<feature type="transmembrane region" description="Helical" evidence="1">
    <location>
        <begin position="213"/>
        <end position="231"/>
    </location>
</feature>
<proteinExistence type="predicted"/>
<dbReference type="RefSeq" id="WP_204659062.1">
    <property type="nucleotide sequence ID" value="NZ_CP056775.1"/>
</dbReference>
<feature type="transmembrane region" description="Helical" evidence="1">
    <location>
        <begin position="238"/>
        <end position="255"/>
    </location>
</feature>
<evidence type="ECO:0000259" key="2">
    <source>
        <dbReference type="Pfam" id="PF13231"/>
    </source>
</evidence>
<feature type="transmembrane region" description="Helical" evidence="1">
    <location>
        <begin position="105"/>
        <end position="127"/>
    </location>
</feature>
<keyword evidence="1" id="KW-0472">Membrane</keyword>
<dbReference type="Pfam" id="PF13231">
    <property type="entry name" value="PMT_2"/>
    <property type="match status" value="1"/>
</dbReference>
<feature type="transmembrane region" description="Helical" evidence="1">
    <location>
        <begin position="267"/>
        <end position="293"/>
    </location>
</feature>
<accession>A0ABX7ICL5</accession>
<protein>
    <submittedName>
        <fullName evidence="3">Glycosyltransferase family 39 protein</fullName>
    </submittedName>
</protein>
<feature type="transmembrane region" description="Helical" evidence="1">
    <location>
        <begin position="467"/>
        <end position="485"/>
    </location>
</feature>
<feature type="transmembrane region" description="Helical" evidence="1">
    <location>
        <begin position="32"/>
        <end position="53"/>
    </location>
</feature>
<sequence length="662" mass="74594">MILLIPLAICLSTAGCYLGLYQHAGQPLRRSLLTALTGIFFFIAASTELLSSIHGIQATSIRIIWALLDLLLFFFLWKQKEKKSAGIAAILQAWLASAKSFVREIGWLPAGMLLIMGLITLTVAFVATPNNADSLSYHLSRLGYWIQDGHVGHYASHIERAISFSPFSEYVHLHTFLLAGSERYFQCVQWFCLAGILVVVSLVVGLFKGSGTSLATALVFAATLPIVVLESMTTQNDLVAAFFVSCTAMHVFDYVKKKSSPSLPLLAMTVALGLMTKGTFVFFAFPFGLYLLLKMVQSGRQWKKLAVLTAGVIALTLLLNAPFWYRTYRVFGSPIGTMSAGNRNELGGVTHLLSSTSKHVFLHLGFVSPGNKYNAFLEDRLKSLHQKLGTPLNNPRAGMEFKMNKLNFNEDFAHNLLGMVLILLTVPLLFSIRSTSGLKWYALLVFGGFLTFCYFITYQVYGSRLHIPFFLLAAPIIGLVYGNFFSRIANHLLMLILWLAALPFALLSVTHPLLSTRWFFDEIFPPVNKALHLNIRTENQLNLKQGSILFSTPEKMLWGDQWPEIERLKTYVDSLDVAHIGFDFEEYSYDYGYQYILRKPGRQFAHVKVRNASAMLELKDFKPDCIIAEHDEGDRFFYHGKWYRKTWSGTFRWVYTPDGKSN</sequence>
<feature type="transmembrane region" description="Helical" evidence="1">
    <location>
        <begin position="412"/>
        <end position="430"/>
    </location>
</feature>